<proteinExistence type="predicted"/>
<evidence type="ECO:0000256" key="1">
    <source>
        <dbReference type="SAM" id="MobiDB-lite"/>
    </source>
</evidence>
<feature type="compositionally biased region" description="Polar residues" evidence="1">
    <location>
        <begin position="290"/>
        <end position="308"/>
    </location>
</feature>
<feature type="domain" description="Hsps-like putative alpha-crystallin-like" evidence="2">
    <location>
        <begin position="358"/>
        <end position="466"/>
    </location>
</feature>
<feature type="domain" description="DUF8041" evidence="3">
    <location>
        <begin position="87"/>
        <end position="254"/>
    </location>
</feature>
<evidence type="ECO:0000259" key="3">
    <source>
        <dbReference type="Pfam" id="PF26145"/>
    </source>
</evidence>
<evidence type="ECO:0000259" key="2">
    <source>
        <dbReference type="Pfam" id="PF26144"/>
    </source>
</evidence>
<keyword evidence="5" id="KW-1185">Reference proteome</keyword>
<accession>A0A8T2SBC9</accession>
<dbReference type="Pfam" id="PF26144">
    <property type="entry name" value="ACL_Hsps-like"/>
    <property type="match status" value="1"/>
</dbReference>
<comment type="caution">
    <text evidence="4">The sequence shown here is derived from an EMBL/GenBank/DDBJ whole genome shotgun (WGS) entry which is preliminary data.</text>
</comment>
<sequence length="492" mass="55486">MIEGFLLTGLSMENPSTLLSMDSGLVQEEADLCRSMAAGRPPDINLPFTVDVNPTSWLNDASEILNVGLACQGYEVEIPSVQKEGKKCTKRGDAIWGAWFFFSHYFRSLLTDKGKMRYTRDVSSPPKILDKGDLLLNHFLVQHDMENMYMWVFKERPQNALGKMQLRSYMNGHAKQGEPPFPFSIDKGFSRSHKMQRKQYKGLSNPQCIHGIEPVWCPNLCIVNEEDKSRWVELTGRELNFTMPADAEGFTAWRTLPIADSIFERSGEKDTLCLPRRISSKRSLGKLNGSMLNLSRKSPSLEGTNTASEKNKRKEVSPVSSEECSLRALDMESPGPATEQPCWLSDFSGVMTDTCGPVTAAKTIYEDEKGYLVMVSLPFTDLKRLRVSWVNTAKHGVIKLHCTSTARAQYIHKGDRTFELTDPFPEHCPPGEFVREIALATRIPEDAELEAFYVETGAGLEIMVPKHHDTCEEREVRVFLRPQLGHSESMHP</sequence>
<evidence type="ECO:0000313" key="4">
    <source>
        <dbReference type="EMBL" id="KAH7315999.1"/>
    </source>
</evidence>
<organism evidence="4 5">
    <name type="scientific">Ceratopteris richardii</name>
    <name type="common">Triangle waterfern</name>
    <dbReference type="NCBI Taxonomy" id="49495"/>
    <lineage>
        <taxon>Eukaryota</taxon>
        <taxon>Viridiplantae</taxon>
        <taxon>Streptophyta</taxon>
        <taxon>Embryophyta</taxon>
        <taxon>Tracheophyta</taxon>
        <taxon>Polypodiopsida</taxon>
        <taxon>Polypodiidae</taxon>
        <taxon>Polypodiales</taxon>
        <taxon>Pteridineae</taxon>
        <taxon>Pteridaceae</taxon>
        <taxon>Parkerioideae</taxon>
        <taxon>Ceratopteris</taxon>
    </lineage>
</organism>
<feature type="region of interest" description="Disordered" evidence="1">
    <location>
        <begin position="290"/>
        <end position="333"/>
    </location>
</feature>
<dbReference type="PANTHER" id="PTHR33981">
    <property type="entry name" value="EXPRESSED PROTEIN"/>
    <property type="match status" value="1"/>
</dbReference>
<dbReference type="Proteomes" id="UP000825935">
    <property type="component" value="Chromosome 21"/>
</dbReference>
<dbReference type="OMA" id="EHCLPGE"/>
<gene>
    <name evidence="4" type="ORF">KP509_21G073800</name>
</gene>
<dbReference type="OrthoDB" id="1695413at2759"/>
<reference evidence="4" key="1">
    <citation type="submission" date="2021-08" db="EMBL/GenBank/DDBJ databases">
        <title>WGS assembly of Ceratopteris richardii.</title>
        <authorList>
            <person name="Marchant D.B."/>
            <person name="Chen G."/>
            <person name="Jenkins J."/>
            <person name="Shu S."/>
            <person name="Leebens-Mack J."/>
            <person name="Grimwood J."/>
            <person name="Schmutz J."/>
            <person name="Soltis P."/>
            <person name="Soltis D."/>
            <person name="Chen Z.-H."/>
        </authorList>
    </citation>
    <scope>NUCLEOTIDE SEQUENCE</scope>
    <source>
        <strain evidence="4">Whitten #5841</strain>
        <tissue evidence="4">Leaf</tissue>
    </source>
</reference>
<protein>
    <submittedName>
        <fullName evidence="4">Uncharacterized protein</fullName>
    </submittedName>
</protein>
<evidence type="ECO:0000313" key="5">
    <source>
        <dbReference type="Proteomes" id="UP000825935"/>
    </source>
</evidence>
<dbReference type="EMBL" id="CM035426">
    <property type="protein sequence ID" value="KAH7315999.1"/>
    <property type="molecule type" value="Genomic_DNA"/>
</dbReference>
<dbReference type="InterPro" id="IPR058354">
    <property type="entry name" value="DUF8041"/>
</dbReference>
<dbReference type="AlphaFoldDB" id="A0A8T2SBC9"/>
<dbReference type="Pfam" id="PF26145">
    <property type="entry name" value="DUF8041"/>
    <property type="match status" value="1"/>
</dbReference>
<dbReference type="PANTHER" id="PTHR33981:SF3">
    <property type="entry name" value="EXPRESSED PROTEIN"/>
    <property type="match status" value="1"/>
</dbReference>
<name>A0A8T2SBC9_CERRI</name>
<dbReference type="InterPro" id="IPR058937">
    <property type="entry name" value="ACL_Hsps-like_put"/>
</dbReference>